<dbReference type="PANTHER" id="PTHR34351:SF1">
    <property type="entry name" value="SLR1927 PROTEIN"/>
    <property type="match status" value="1"/>
</dbReference>
<feature type="transmembrane region" description="Helical" evidence="1">
    <location>
        <begin position="34"/>
        <end position="52"/>
    </location>
</feature>
<protein>
    <submittedName>
        <fullName evidence="3">Uncharacterized protein (DUF58 family)</fullName>
    </submittedName>
</protein>
<proteinExistence type="predicted"/>
<dbReference type="InterPro" id="IPR002881">
    <property type="entry name" value="DUF58"/>
</dbReference>
<evidence type="ECO:0000313" key="4">
    <source>
        <dbReference type="Proteomes" id="UP001180487"/>
    </source>
</evidence>
<evidence type="ECO:0000313" key="3">
    <source>
        <dbReference type="EMBL" id="MDR7377175.1"/>
    </source>
</evidence>
<dbReference type="EMBL" id="JAVDXT010000002">
    <property type="protein sequence ID" value="MDR7377175.1"/>
    <property type="molecule type" value="Genomic_DNA"/>
</dbReference>
<feature type="domain" description="DUF58" evidence="2">
    <location>
        <begin position="200"/>
        <end position="276"/>
    </location>
</feature>
<keyword evidence="1" id="KW-1133">Transmembrane helix</keyword>
<organism evidence="3 4">
    <name type="scientific">Rhodoferax ferrireducens</name>
    <dbReference type="NCBI Taxonomy" id="192843"/>
    <lineage>
        <taxon>Bacteria</taxon>
        <taxon>Pseudomonadati</taxon>
        <taxon>Pseudomonadota</taxon>
        <taxon>Betaproteobacteria</taxon>
        <taxon>Burkholderiales</taxon>
        <taxon>Comamonadaceae</taxon>
        <taxon>Rhodoferax</taxon>
    </lineage>
</organism>
<comment type="caution">
    <text evidence="3">The sequence shown here is derived from an EMBL/GenBank/DDBJ whole genome shotgun (WGS) entry which is preliminary data.</text>
</comment>
<evidence type="ECO:0000259" key="2">
    <source>
        <dbReference type="Pfam" id="PF01882"/>
    </source>
</evidence>
<dbReference type="Proteomes" id="UP001180487">
    <property type="component" value="Unassembled WGS sequence"/>
</dbReference>
<name>A0ABU2C777_9BURK</name>
<sequence length="388" mass="41909">MERWLSKSRVLLGLCAVLLMAALNRQDPMVYGMFLFLAVVSFLGFVLPWLSLRSMTVHLQSTGSSEVVEGAACDLGLWIERSVPWPAFMVDVETEWEWASQRIVLRQTLPVVRAGQMPELGRRVLFPCRGSYELVAVRLSSGFPLGLVRAQHSMARPAIALHVLPQAQPVHWPLPWDVTEDPLGELTTRKMGQSFELGMLRPYQQGESVGRVSWRASARVGELVIQHFQHSGSVRLRVVVDVPRAPALGSPDSAGEQAVRLAAGVCDAALANATQVFLYLHPYAAAVQDRSLLYRALAEALPTDGGLQPIVARVAGDAAPGEQIAVVVAGSMAQDALLSALSPLVGQACGVVVCIAMGRHRTPQDAVQADALQRAVVQAGFATFMEAP</sequence>
<evidence type="ECO:0000256" key="1">
    <source>
        <dbReference type="SAM" id="Phobius"/>
    </source>
</evidence>
<accession>A0ABU2C777</accession>
<dbReference type="PANTHER" id="PTHR34351">
    <property type="entry name" value="SLR1927 PROTEIN-RELATED"/>
    <property type="match status" value="1"/>
</dbReference>
<dbReference type="Pfam" id="PF01882">
    <property type="entry name" value="DUF58"/>
    <property type="match status" value="1"/>
</dbReference>
<keyword evidence="1" id="KW-0812">Transmembrane</keyword>
<reference evidence="3 4" key="1">
    <citation type="submission" date="2023-07" db="EMBL/GenBank/DDBJ databases">
        <title>Sorghum-associated microbial communities from plants grown in Nebraska, USA.</title>
        <authorList>
            <person name="Schachtman D."/>
        </authorList>
    </citation>
    <scope>NUCLEOTIDE SEQUENCE [LARGE SCALE GENOMIC DNA]</scope>
    <source>
        <strain evidence="3 4">BE313</strain>
    </source>
</reference>
<keyword evidence="4" id="KW-1185">Reference proteome</keyword>
<dbReference type="RefSeq" id="WP_310372736.1">
    <property type="nucleotide sequence ID" value="NZ_JAVDXT010000002.1"/>
</dbReference>
<gene>
    <name evidence="3" type="ORF">J2X19_001854</name>
</gene>
<keyword evidence="1" id="KW-0472">Membrane</keyword>